<dbReference type="Gene3D" id="3.40.30.10">
    <property type="entry name" value="Glutaredoxin"/>
    <property type="match status" value="1"/>
</dbReference>
<dbReference type="GO" id="GO:0016491">
    <property type="term" value="F:oxidoreductase activity"/>
    <property type="evidence" value="ECO:0007669"/>
    <property type="project" value="UniProtKB-KW"/>
</dbReference>
<comment type="similarity">
    <text evidence="1">Belongs to the complex I 24 kDa subunit family.</text>
</comment>
<proteinExistence type="inferred from homology"/>
<evidence type="ECO:0000256" key="4">
    <source>
        <dbReference type="ARBA" id="ARBA00023004"/>
    </source>
</evidence>
<dbReference type="InterPro" id="IPR042128">
    <property type="entry name" value="NuoE_dom"/>
</dbReference>
<evidence type="ECO:0000256" key="1">
    <source>
        <dbReference type="ARBA" id="ARBA00010643"/>
    </source>
</evidence>
<keyword evidence="2" id="KW-0001">2Fe-2S</keyword>
<dbReference type="EC" id="1.6.5.11" evidence="7"/>
<dbReference type="SUPFAM" id="SSF52833">
    <property type="entry name" value="Thioredoxin-like"/>
    <property type="match status" value="1"/>
</dbReference>
<dbReference type="NCBIfam" id="TIGR01958">
    <property type="entry name" value="nuoE_fam"/>
    <property type="match status" value="1"/>
</dbReference>
<keyword evidence="7" id="KW-0560">Oxidoreductase</keyword>
<keyword evidence="8" id="KW-1185">Reference proteome</keyword>
<protein>
    <submittedName>
        <fullName evidence="7">NADH-quinone oxidoreductase subunit NuoE</fullName>
        <ecNumber evidence="7">1.6.5.11</ecNumber>
    </submittedName>
</protein>
<dbReference type="PROSITE" id="PS01099">
    <property type="entry name" value="COMPLEX1_24K"/>
    <property type="match status" value="1"/>
</dbReference>
<dbReference type="PIRSF" id="PIRSF000216">
    <property type="entry name" value="NADH_DH_24kDa"/>
    <property type="match status" value="1"/>
</dbReference>
<dbReference type="Pfam" id="PF01257">
    <property type="entry name" value="2Fe-2S_thioredx"/>
    <property type="match status" value="1"/>
</dbReference>
<dbReference type="RefSeq" id="WP_169257202.1">
    <property type="nucleotide sequence ID" value="NZ_WTVN01000029.1"/>
</dbReference>
<gene>
    <name evidence="7" type="primary">nuoE</name>
    <name evidence="7" type="ORF">GPA22_16730</name>
</gene>
<comment type="caution">
    <text evidence="7">The sequence shown here is derived from an EMBL/GenBank/DDBJ whole genome shotgun (WGS) entry which is preliminary data.</text>
</comment>
<accession>A0ABX1Q0Z1</accession>
<evidence type="ECO:0000256" key="3">
    <source>
        <dbReference type="ARBA" id="ARBA00022723"/>
    </source>
</evidence>
<dbReference type="PANTHER" id="PTHR10371">
    <property type="entry name" value="NADH DEHYDROGENASE UBIQUINONE FLAVOPROTEIN 2, MITOCHONDRIAL"/>
    <property type="match status" value="1"/>
</dbReference>
<keyword evidence="3" id="KW-0479">Metal-binding</keyword>
<comment type="cofactor">
    <cofactor evidence="6">
        <name>[2Fe-2S] cluster</name>
        <dbReference type="ChEBI" id="CHEBI:190135"/>
    </cofactor>
</comment>
<reference evidence="7 8" key="1">
    <citation type="submission" date="2019-12" db="EMBL/GenBank/DDBJ databases">
        <title>Comparative genomics gives insights into the taxonomy of the Azoarcus-Aromatoleum group and reveals separate origins of nif in the plant-associated Azoarcus and non-plant-associated Aromatoleum sub-groups.</title>
        <authorList>
            <person name="Lafos M."/>
            <person name="Maluk M."/>
            <person name="Batista M."/>
            <person name="Junghare M."/>
            <person name="Carmona M."/>
            <person name="Faoro H."/>
            <person name="Cruz L.M."/>
            <person name="Battistoni F."/>
            <person name="De Souza E."/>
            <person name="Pedrosa F."/>
            <person name="Chen W.-M."/>
            <person name="Poole P.S."/>
            <person name="Dixon R.A."/>
            <person name="James E.K."/>
        </authorList>
    </citation>
    <scope>NUCLEOTIDE SEQUENCE [LARGE SCALE GENOMIC DNA]</scope>
    <source>
        <strain evidence="7 8">Td21</strain>
    </source>
</reference>
<sequence>MKDQTLKQQITEMATRYPASRSAVMPALHLAQAHYGYLTQDAMAEVAEYLHLPRVTVLEIATFYSLFHTRRVGKYHLQLCTNLSCMLLGAERLQRQLEQQLDIRCGETTADGRFTLTAVECLGACEMAPVMQLNDDYCGHLNEQRLAEMLQTLQEEPNSNPENGPPSS</sequence>
<evidence type="ECO:0000256" key="6">
    <source>
        <dbReference type="ARBA" id="ARBA00034078"/>
    </source>
</evidence>
<dbReference type="InterPro" id="IPR041921">
    <property type="entry name" value="NuoE_N"/>
</dbReference>
<dbReference type="Gene3D" id="1.10.10.1590">
    <property type="entry name" value="NADH-quinone oxidoreductase subunit E"/>
    <property type="match status" value="1"/>
</dbReference>
<keyword evidence="4" id="KW-0408">Iron</keyword>
<dbReference type="CDD" id="cd03064">
    <property type="entry name" value="TRX_Fd_NuoE"/>
    <property type="match status" value="1"/>
</dbReference>
<dbReference type="EMBL" id="WTVN01000029">
    <property type="protein sequence ID" value="NMG45362.1"/>
    <property type="molecule type" value="Genomic_DNA"/>
</dbReference>
<dbReference type="InterPro" id="IPR002023">
    <property type="entry name" value="NuoE-like"/>
</dbReference>
<evidence type="ECO:0000256" key="5">
    <source>
        <dbReference type="ARBA" id="ARBA00023014"/>
    </source>
</evidence>
<dbReference type="NCBIfam" id="NF005722">
    <property type="entry name" value="PRK07539.1-2"/>
    <property type="match status" value="1"/>
</dbReference>
<evidence type="ECO:0000313" key="8">
    <source>
        <dbReference type="Proteomes" id="UP000623795"/>
    </source>
</evidence>
<name>A0ABX1Q0Z1_9RHOO</name>
<evidence type="ECO:0000256" key="2">
    <source>
        <dbReference type="ARBA" id="ARBA00022714"/>
    </source>
</evidence>
<dbReference type="Proteomes" id="UP000623795">
    <property type="component" value="Unassembled WGS sequence"/>
</dbReference>
<keyword evidence="5" id="KW-0411">Iron-sulfur</keyword>
<dbReference type="InterPro" id="IPR036249">
    <property type="entry name" value="Thioredoxin-like_sf"/>
</dbReference>
<evidence type="ECO:0000313" key="7">
    <source>
        <dbReference type="EMBL" id="NMG45362.1"/>
    </source>
</evidence>
<organism evidence="7 8">
    <name type="scientific">Aromatoleum toluvorans</name>
    <dbReference type="NCBI Taxonomy" id="92002"/>
    <lineage>
        <taxon>Bacteria</taxon>
        <taxon>Pseudomonadati</taxon>
        <taxon>Pseudomonadota</taxon>
        <taxon>Betaproteobacteria</taxon>
        <taxon>Rhodocyclales</taxon>
        <taxon>Rhodocyclaceae</taxon>
        <taxon>Aromatoleum</taxon>
    </lineage>
</organism>
<dbReference type="PANTHER" id="PTHR10371:SF3">
    <property type="entry name" value="NADH DEHYDROGENASE [UBIQUINONE] FLAVOPROTEIN 2, MITOCHONDRIAL"/>
    <property type="match status" value="1"/>
</dbReference>